<name>A0A559KIC0_9BACL</name>
<dbReference type="Pfam" id="PF14169">
    <property type="entry name" value="YdjO"/>
    <property type="match status" value="1"/>
</dbReference>
<accession>A0A559KIC0</accession>
<keyword evidence="2" id="KW-1185">Reference proteome</keyword>
<protein>
    <submittedName>
        <fullName evidence="1">Cold-shock protein</fullName>
    </submittedName>
</protein>
<sequence>MANSVLEVETQELQVWNCEMAECNAWTRVEFVTEATPPCPLCKSPMVRGTKHVQITAQKGSRKFFVGKRRF</sequence>
<dbReference type="OrthoDB" id="2661527at2"/>
<organism evidence="1 2">
    <name type="scientific">Paenibacillus cremeus</name>
    <dbReference type="NCBI Taxonomy" id="2163881"/>
    <lineage>
        <taxon>Bacteria</taxon>
        <taxon>Bacillati</taxon>
        <taxon>Bacillota</taxon>
        <taxon>Bacilli</taxon>
        <taxon>Bacillales</taxon>
        <taxon>Paenibacillaceae</taxon>
        <taxon>Paenibacillus</taxon>
    </lineage>
</organism>
<dbReference type="Proteomes" id="UP000317036">
    <property type="component" value="Unassembled WGS sequence"/>
</dbReference>
<comment type="caution">
    <text evidence="1">The sequence shown here is derived from an EMBL/GenBank/DDBJ whole genome shotgun (WGS) entry which is preliminary data.</text>
</comment>
<dbReference type="RefSeq" id="WP_144842390.1">
    <property type="nucleotide sequence ID" value="NZ_VNJI01000001.1"/>
</dbReference>
<dbReference type="EMBL" id="VNJI01000001">
    <property type="protein sequence ID" value="TVY11808.1"/>
    <property type="molecule type" value="Genomic_DNA"/>
</dbReference>
<evidence type="ECO:0000313" key="2">
    <source>
        <dbReference type="Proteomes" id="UP000317036"/>
    </source>
</evidence>
<gene>
    <name evidence="1" type="ORF">FPZ49_00495</name>
</gene>
<evidence type="ECO:0000313" key="1">
    <source>
        <dbReference type="EMBL" id="TVY11808.1"/>
    </source>
</evidence>
<proteinExistence type="predicted"/>
<reference evidence="1 2" key="1">
    <citation type="submission" date="2019-07" db="EMBL/GenBank/DDBJ databases">
        <authorList>
            <person name="Kim J."/>
        </authorList>
    </citation>
    <scope>NUCLEOTIDE SEQUENCE [LARGE SCALE GENOMIC DNA]</scope>
    <source>
        <strain evidence="1 2">JC52</strain>
    </source>
</reference>
<dbReference type="AlphaFoldDB" id="A0A559KIC0"/>
<dbReference type="InterPro" id="IPR025916">
    <property type="entry name" value="YdjO"/>
</dbReference>